<dbReference type="InterPro" id="IPR050464">
    <property type="entry name" value="Zeta_carotene_desat/Oxidored"/>
</dbReference>
<reference evidence="1 2" key="1">
    <citation type="submission" date="2014-07" db="EMBL/GenBank/DDBJ databases">
        <title>Unique and conserved regions in Vibrio harveyi and related species in comparison with the shrimp pathogen Vibrio harveyi CAIM 1792.</title>
        <authorList>
            <person name="Espinoza-Valles I."/>
            <person name="Vora G."/>
            <person name="Leekitcharoenphon P."/>
            <person name="Ussery D."/>
            <person name="Hoj L."/>
            <person name="Gomez-Gil B."/>
        </authorList>
    </citation>
    <scope>NUCLEOTIDE SEQUENCE [LARGE SCALE GENOMIC DNA]</scope>
    <source>
        <strain evidence="2">CAIM 1854 / LMG 25443</strain>
    </source>
</reference>
<dbReference type="GO" id="GO:0016491">
    <property type="term" value="F:oxidoreductase activity"/>
    <property type="evidence" value="ECO:0007669"/>
    <property type="project" value="TreeGrafter"/>
</dbReference>
<gene>
    <name evidence="1" type="ORF">H735_13580</name>
</gene>
<dbReference type="Proteomes" id="UP000031586">
    <property type="component" value="Unassembled WGS sequence"/>
</dbReference>
<proteinExistence type="predicted"/>
<dbReference type="PATRIC" id="fig|1229493.5.peg.1856"/>
<name>A0A0C1W8F3_9VIBR</name>
<organism evidence="1 2">
    <name type="scientific">Vibrio owensii CAIM 1854 = LMG 25443</name>
    <dbReference type="NCBI Taxonomy" id="1229493"/>
    <lineage>
        <taxon>Bacteria</taxon>
        <taxon>Pseudomonadati</taxon>
        <taxon>Pseudomonadota</taxon>
        <taxon>Gammaproteobacteria</taxon>
        <taxon>Vibrionales</taxon>
        <taxon>Vibrionaceae</taxon>
        <taxon>Vibrio</taxon>
    </lineage>
</organism>
<protein>
    <submittedName>
        <fullName evidence="1">FAD-dependent oxidoreductase</fullName>
    </submittedName>
</protein>
<dbReference type="PANTHER" id="PTHR42923">
    <property type="entry name" value="PROTOPORPHYRINOGEN OXIDASE"/>
    <property type="match status" value="1"/>
</dbReference>
<sequence>MTFYSSNKRGEKACACTGSSRPKVAIFGAGISGLTVAHNCIKRDFEVSVYDKELYTGGKCIGTVDEGGRVHELTHRQFFAKNHNLINFLKEIPSGAGSCLDSLYPQNIVQFSWAQSSKTIQFQRGYFTRLEKLWDDAKSAYSMHYAQVPLTDTFWFKQRLQQTYSTEELLGVSVRDFFCYDSRPHLAAFLRSVLLGWIGATDDTPALAILDLLNNKEGELHTLAPDAYSLGMRKPISDALINPLTHHLQKQGVQFYLGYKAKAIYPNKARTRVDGVRLHNDCTVLADYYVFALPAHVIHSLLSETSSALSYDYVLSHGFQFYFSRIPAELKNRTVGLVLDSPWGLSYHVTTRNTSRGEVTCLSVTATKLDDALGLLYQKPMLSCTEEQVKDELLFQLFGQLDLLEHSAYKGFRVGLGAKIVTPQELDTLYSEYFHGDVFINERGQPRQWVLQHALTQPTTQNTLTTAVKNFSNVFLSGEYLSDPRQTWRVPVTLERCIETANLCSADLAEYADSEHEMCQ</sequence>
<dbReference type="AlphaFoldDB" id="A0A0C1W8F3"/>
<dbReference type="Pfam" id="PF13450">
    <property type="entry name" value="NAD_binding_8"/>
    <property type="match status" value="1"/>
</dbReference>
<dbReference type="SUPFAM" id="SSF51905">
    <property type="entry name" value="FAD/NAD(P)-binding domain"/>
    <property type="match status" value="1"/>
</dbReference>
<dbReference type="EMBL" id="JPRD01000020">
    <property type="protein sequence ID" value="KIF52672.1"/>
    <property type="molecule type" value="Genomic_DNA"/>
</dbReference>
<comment type="caution">
    <text evidence="1">The sequence shown here is derived from an EMBL/GenBank/DDBJ whole genome shotgun (WGS) entry which is preliminary data.</text>
</comment>
<dbReference type="Gene3D" id="1.10.405.20">
    <property type="match status" value="1"/>
</dbReference>
<dbReference type="RefSeq" id="WP_020195126.1">
    <property type="nucleotide sequence ID" value="NZ_BAOH01000012.1"/>
</dbReference>
<accession>A0A0C1W8F3</accession>
<dbReference type="InterPro" id="IPR036188">
    <property type="entry name" value="FAD/NAD-bd_sf"/>
</dbReference>
<evidence type="ECO:0000313" key="1">
    <source>
        <dbReference type="EMBL" id="KIF52672.1"/>
    </source>
</evidence>
<dbReference type="Gene3D" id="3.50.50.60">
    <property type="entry name" value="FAD/NAD(P)-binding domain"/>
    <property type="match status" value="1"/>
</dbReference>
<evidence type="ECO:0000313" key="2">
    <source>
        <dbReference type="Proteomes" id="UP000031586"/>
    </source>
</evidence>